<dbReference type="Proteomes" id="UP001201549">
    <property type="component" value="Unassembled WGS sequence"/>
</dbReference>
<comment type="caution">
    <text evidence="1">The sequence shown here is derived from an EMBL/GenBank/DDBJ whole genome shotgun (WGS) entry which is preliminary data.</text>
</comment>
<protein>
    <submittedName>
        <fullName evidence="1">Uncharacterized protein</fullName>
    </submittedName>
</protein>
<reference evidence="2" key="2">
    <citation type="submission" date="2023-07" db="EMBL/GenBank/DDBJ databases">
        <title>Shewanella mangrovi sp. nov., an acetaldehyde- degrading bacterium isolated from mangrove sediment.</title>
        <authorList>
            <person name="Liu Y."/>
        </authorList>
    </citation>
    <scope>NUCLEOTIDE SEQUENCE [LARGE SCALE GENOMIC DNA]</scope>
    <source>
        <strain evidence="2">C32</strain>
    </source>
</reference>
<dbReference type="EMBL" id="JAKOGG010000003">
    <property type="protein sequence ID" value="MCS4555868.1"/>
    <property type="molecule type" value="Genomic_DNA"/>
</dbReference>
<organism evidence="1 2">
    <name type="scientific">Shewanella electrica</name>
    <dbReference type="NCBI Taxonomy" id="515560"/>
    <lineage>
        <taxon>Bacteria</taxon>
        <taxon>Pseudomonadati</taxon>
        <taxon>Pseudomonadota</taxon>
        <taxon>Gammaproteobacteria</taxon>
        <taxon>Alteromonadales</taxon>
        <taxon>Shewanellaceae</taxon>
        <taxon>Shewanella</taxon>
    </lineage>
</organism>
<dbReference type="RefSeq" id="WP_238895280.1">
    <property type="nucleotide sequence ID" value="NZ_JAKOGG010000003.1"/>
</dbReference>
<reference evidence="1 2" key="1">
    <citation type="submission" date="2022-02" db="EMBL/GenBank/DDBJ databases">
        <authorList>
            <person name="Zhuang L."/>
        </authorList>
    </citation>
    <scope>NUCLEOTIDE SEQUENCE [LARGE SCALE GENOMIC DNA]</scope>
    <source>
        <strain evidence="1 2">C32</strain>
    </source>
</reference>
<evidence type="ECO:0000313" key="1">
    <source>
        <dbReference type="EMBL" id="MCS4555868.1"/>
    </source>
</evidence>
<name>A0ABT2FHQ2_9GAMM</name>
<keyword evidence="2" id="KW-1185">Reference proteome</keyword>
<evidence type="ECO:0000313" key="2">
    <source>
        <dbReference type="Proteomes" id="UP001201549"/>
    </source>
</evidence>
<accession>A0ABT2FHQ2</accession>
<sequence>MTDFAPPSQPNHFDLALKAHLDAAIGPWLARQMFVSDAFDALYTALAEKSEQLTTASTVSKQILLSFIQAITVLEAVQDPRADKFKRLLELIAKNEAASDRQPGVPRIF</sequence>
<proteinExistence type="predicted"/>
<gene>
    <name evidence="1" type="ORF">L9G74_05400</name>
</gene>